<evidence type="ECO:0000313" key="4">
    <source>
        <dbReference type="Proteomes" id="UP000190064"/>
    </source>
</evidence>
<name>A0A1T1HC94_OCELI</name>
<keyword evidence="4" id="KW-1185">Reference proteome</keyword>
<dbReference type="STRING" id="966.BTA35_0205480"/>
<dbReference type="Gene3D" id="1.20.1600.10">
    <property type="entry name" value="Outer membrane efflux proteins (OEP)"/>
    <property type="match status" value="1"/>
</dbReference>
<dbReference type="InterPro" id="IPR003423">
    <property type="entry name" value="OMP_efflux"/>
</dbReference>
<dbReference type="PANTHER" id="PTHR30203">
    <property type="entry name" value="OUTER MEMBRANE CATION EFFLUX PROTEIN"/>
    <property type="match status" value="1"/>
</dbReference>
<dbReference type="GO" id="GO:0015562">
    <property type="term" value="F:efflux transmembrane transporter activity"/>
    <property type="evidence" value="ECO:0007669"/>
    <property type="project" value="InterPro"/>
</dbReference>
<evidence type="ECO:0000313" key="3">
    <source>
        <dbReference type="EMBL" id="OOV87494.1"/>
    </source>
</evidence>
<dbReference type="PANTHER" id="PTHR30203:SF30">
    <property type="entry name" value="OUTER MEMBRANE PROTEIN-RELATED"/>
    <property type="match status" value="1"/>
</dbReference>
<proteinExistence type="inferred from homology"/>
<evidence type="ECO:0000256" key="1">
    <source>
        <dbReference type="ARBA" id="ARBA00007613"/>
    </source>
</evidence>
<dbReference type="EMBL" id="MTSD02000002">
    <property type="protein sequence ID" value="OOV87494.1"/>
    <property type="molecule type" value="Genomic_DNA"/>
</dbReference>
<comment type="similarity">
    <text evidence="1">Belongs to the outer membrane factor (OMF) (TC 1.B.17) family.</text>
</comment>
<dbReference type="Proteomes" id="UP000190064">
    <property type="component" value="Unassembled WGS sequence"/>
</dbReference>
<dbReference type="SUPFAM" id="SSF56954">
    <property type="entry name" value="Outer membrane efflux proteins (OEP)"/>
    <property type="match status" value="1"/>
</dbReference>
<keyword evidence="2" id="KW-0175">Coiled coil</keyword>
<sequence>MSDSNVNINDTQNTASATPSFSIKTSAFVFLLALAGCSAYEERSTPDPKALGLPAQWQSAASSDGLYPADKEAGNQFYSPLLATTAQTRWVKSFNDPSLALLVERVLSNNPSLAAEAAKVVSAGAGQIQSESALYPTLDLTGSISESQTGDSRSGSESVKLNAGFELDIWGKLSAREQEASLNYSAARASFSGAALDLSADVAEGWYNLITQKKLLKLYKRREDTLINALKVIEQGYKNGLKEIDELYDAKQSLQSERDNISSQEQIIAEQVRALQVFLGRYPDGRLLNEEGLELPDLPALKTEILPSELITRSPVLQSHWLTLLAADAGLAAANRERFPSLSLSASVDQSIDWNLMASLTQPLFNAGKLAAAEDQAAANVEQQEKLYLQTVFSTFADVENVLMQEATLAHRYQLASEDLVTARNTTTLALSQYQLGLTDLDSLLSVQKSMLDSEAQLLALHNQRLSNRIRLYQLLGGDTRSEQAFLADKVQPSDAL</sequence>
<evidence type="ECO:0000256" key="2">
    <source>
        <dbReference type="SAM" id="Coils"/>
    </source>
</evidence>
<dbReference type="Gene3D" id="2.20.200.10">
    <property type="entry name" value="Outer membrane efflux proteins (OEP)"/>
    <property type="match status" value="1"/>
</dbReference>
<evidence type="ECO:0008006" key="5">
    <source>
        <dbReference type="Google" id="ProtNLM"/>
    </source>
</evidence>
<comment type="caution">
    <text evidence="3">The sequence shown here is derived from an EMBL/GenBank/DDBJ whole genome shotgun (WGS) entry which is preliminary data.</text>
</comment>
<organism evidence="3 4">
    <name type="scientific">Oceanospirillum linum</name>
    <dbReference type="NCBI Taxonomy" id="966"/>
    <lineage>
        <taxon>Bacteria</taxon>
        <taxon>Pseudomonadati</taxon>
        <taxon>Pseudomonadota</taxon>
        <taxon>Gammaproteobacteria</taxon>
        <taxon>Oceanospirillales</taxon>
        <taxon>Oceanospirillaceae</taxon>
        <taxon>Oceanospirillum</taxon>
    </lineage>
</organism>
<feature type="coiled-coil region" evidence="2">
    <location>
        <begin position="237"/>
        <end position="264"/>
    </location>
</feature>
<dbReference type="RefSeq" id="WP_139363626.1">
    <property type="nucleotide sequence ID" value="NZ_FXTS01000002.1"/>
</dbReference>
<accession>A0A1T1HC94</accession>
<reference evidence="3" key="1">
    <citation type="submission" date="2017-02" db="EMBL/GenBank/DDBJ databases">
        <title>Draft Genome Sequence of the Salt Water Bacterium Oceanospirillum linum ATCC 11336.</title>
        <authorList>
            <person name="Trachtenberg A.M."/>
            <person name="Carney J.G."/>
            <person name="Linnane J.D."/>
            <person name="Rheaume B.A."/>
            <person name="Pitts N.L."/>
            <person name="Mykles D.L."/>
            <person name="Maclea K.S."/>
        </authorList>
    </citation>
    <scope>NUCLEOTIDE SEQUENCE [LARGE SCALE GENOMIC DNA]</scope>
    <source>
        <strain evidence="3">ATCC 11336</strain>
    </source>
</reference>
<protein>
    <recommendedName>
        <fullName evidence="5">RND transporter</fullName>
    </recommendedName>
</protein>
<dbReference type="InterPro" id="IPR010131">
    <property type="entry name" value="MdtP/NodT-like"/>
</dbReference>
<dbReference type="Pfam" id="PF02321">
    <property type="entry name" value="OEP"/>
    <property type="match status" value="2"/>
</dbReference>
<dbReference type="AlphaFoldDB" id="A0A1T1HC94"/>
<gene>
    <name evidence="3" type="ORF">BTA35_0205480</name>
</gene>